<dbReference type="Proteomes" id="UP001621964">
    <property type="component" value="Unassembled WGS sequence"/>
</dbReference>
<feature type="domain" description="DUF2062" evidence="2">
    <location>
        <begin position="26"/>
        <end position="173"/>
    </location>
</feature>
<gene>
    <name evidence="3" type="ORF">ACI43T_09510</name>
</gene>
<dbReference type="PANTHER" id="PTHR40547">
    <property type="entry name" value="SLL0298 PROTEIN"/>
    <property type="match status" value="1"/>
</dbReference>
<organism evidence="3 4">
    <name type="scientific">Neisseria oralis</name>
    <dbReference type="NCBI Taxonomy" id="1107316"/>
    <lineage>
        <taxon>Bacteria</taxon>
        <taxon>Pseudomonadati</taxon>
        <taxon>Pseudomonadota</taxon>
        <taxon>Betaproteobacteria</taxon>
        <taxon>Neisseriales</taxon>
        <taxon>Neisseriaceae</taxon>
        <taxon>Neisseria</taxon>
    </lineage>
</organism>
<comment type="caution">
    <text evidence="3">The sequence shown here is derived from an EMBL/GenBank/DDBJ whole genome shotgun (WGS) entry which is preliminary data.</text>
</comment>
<evidence type="ECO:0000256" key="1">
    <source>
        <dbReference type="SAM" id="Phobius"/>
    </source>
</evidence>
<feature type="transmembrane region" description="Helical" evidence="1">
    <location>
        <begin position="141"/>
        <end position="166"/>
    </location>
</feature>
<dbReference type="Pfam" id="PF09835">
    <property type="entry name" value="DUF2062"/>
    <property type="match status" value="1"/>
</dbReference>
<dbReference type="PANTHER" id="PTHR40547:SF1">
    <property type="entry name" value="SLL0298 PROTEIN"/>
    <property type="match status" value="1"/>
</dbReference>
<keyword evidence="4" id="KW-1185">Reference proteome</keyword>
<dbReference type="EMBL" id="JBJGEB010000010">
    <property type="protein sequence ID" value="MFK7642723.1"/>
    <property type="molecule type" value="Genomic_DNA"/>
</dbReference>
<reference evidence="3 4" key="1">
    <citation type="submission" date="2024-11" db="EMBL/GenBank/DDBJ databases">
        <authorList>
            <person name="Mikucki A.G."/>
            <person name="Kahler C.M."/>
        </authorList>
    </citation>
    <scope>NUCLEOTIDE SEQUENCE [LARGE SCALE GENOMIC DNA]</scope>
    <source>
        <strain evidence="3 4">EXNM717</strain>
    </source>
</reference>
<sequence length="362" mass="41112">MSLFKRNGLRGRLPDRAKIFASRWTKPFAPLFDKPYFWTLNRRQAAVSVAVGMFCGLMPGPTQMLSALIVAYFLRTNLPVAVFSTLYTNPFTYMPLYYTGYKIGCLILGIEAADKPVFPKLGGGQFWSETAAWLADAGKPLLVGVPVLGCILAVAGYFAVLLLWRWHTVYHWRGRKASSRLRPLTANEIEMAKTVFSDGIDYTRVRIRRGLPLMPNMKVAVSPNGCIYFPKQSCPADFALADRSYRIWLIHELTHVWQYQQGFRTWLGGLALALSGGYRKRRAYAYPPPEQITSFNDLNMEQQADLIAHYFAAKNLPGSRYCADLPKFQTALKDFLANPNQPSLLPKYRLFSKKAYAQQHRQ</sequence>
<proteinExistence type="predicted"/>
<keyword evidence="1" id="KW-0472">Membrane</keyword>
<name>A0ABW8Q6Y5_9NEIS</name>
<dbReference type="RefSeq" id="WP_377081711.1">
    <property type="nucleotide sequence ID" value="NZ_JBJGEB010000010.1"/>
</dbReference>
<feature type="transmembrane region" description="Helical" evidence="1">
    <location>
        <begin position="45"/>
        <end position="74"/>
    </location>
</feature>
<evidence type="ECO:0000313" key="4">
    <source>
        <dbReference type="Proteomes" id="UP001621964"/>
    </source>
</evidence>
<accession>A0ABW8Q6Y5</accession>
<evidence type="ECO:0000313" key="3">
    <source>
        <dbReference type="EMBL" id="MFK7642723.1"/>
    </source>
</evidence>
<keyword evidence="1" id="KW-0812">Transmembrane</keyword>
<dbReference type="InterPro" id="IPR018639">
    <property type="entry name" value="DUF2062"/>
</dbReference>
<protein>
    <submittedName>
        <fullName evidence="3">DUF2062 domain-containing protein</fullName>
    </submittedName>
</protein>
<keyword evidence="1" id="KW-1133">Transmembrane helix</keyword>
<evidence type="ECO:0000259" key="2">
    <source>
        <dbReference type="Pfam" id="PF09835"/>
    </source>
</evidence>